<dbReference type="SUPFAM" id="SSF50084">
    <property type="entry name" value="Myosin S1 fragment, N-terminal domain"/>
    <property type="match status" value="1"/>
</dbReference>
<dbReference type="GO" id="GO:0016459">
    <property type="term" value="C:myosin complex"/>
    <property type="evidence" value="ECO:0007669"/>
    <property type="project" value="InterPro"/>
</dbReference>
<organism evidence="1 2">
    <name type="scientific">Jimgerdemannia flammicorona</name>
    <dbReference type="NCBI Taxonomy" id="994334"/>
    <lineage>
        <taxon>Eukaryota</taxon>
        <taxon>Fungi</taxon>
        <taxon>Fungi incertae sedis</taxon>
        <taxon>Mucoromycota</taxon>
        <taxon>Mucoromycotina</taxon>
        <taxon>Endogonomycetes</taxon>
        <taxon>Endogonales</taxon>
        <taxon>Endogonaceae</taxon>
        <taxon>Jimgerdemannia</taxon>
    </lineage>
</organism>
<keyword evidence="2" id="KW-1185">Reference proteome</keyword>
<comment type="caution">
    <text evidence="1">The sequence shown here is derived from an EMBL/GenBank/DDBJ whole genome shotgun (WGS) entry which is preliminary data.</text>
</comment>
<dbReference type="GO" id="GO:0003774">
    <property type="term" value="F:cytoskeletal motor activity"/>
    <property type="evidence" value="ECO:0007669"/>
    <property type="project" value="InterPro"/>
</dbReference>
<proteinExistence type="predicted"/>
<dbReference type="InterPro" id="IPR004009">
    <property type="entry name" value="SH3_Myosin"/>
</dbReference>
<accession>A0A433D9K7</accession>
<dbReference type="InterPro" id="IPR008989">
    <property type="entry name" value="Myosin_S1_N"/>
</dbReference>
<dbReference type="Gene3D" id="2.30.30.360">
    <property type="entry name" value="Myosin S1 fragment, N-terminal"/>
    <property type="match status" value="1"/>
</dbReference>
<dbReference type="GO" id="GO:0051015">
    <property type="term" value="F:actin filament binding"/>
    <property type="evidence" value="ECO:0007669"/>
    <property type="project" value="InterPro"/>
</dbReference>
<evidence type="ECO:0000313" key="1">
    <source>
        <dbReference type="EMBL" id="RUP47311.1"/>
    </source>
</evidence>
<dbReference type="GO" id="GO:0005524">
    <property type="term" value="F:ATP binding"/>
    <property type="evidence" value="ECO:0007669"/>
    <property type="project" value="UniProtKB-KW"/>
</dbReference>
<reference evidence="1 2" key="1">
    <citation type="journal article" date="2018" name="New Phytol.">
        <title>Phylogenomics of Endogonaceae and evolution of mycorrhizas within Mucoromycota.</title>
        <authorList>
            <person name="Chang Y."/>
            <person name="Desiro A."/>
            <person name="Na H."/>
            <person name="Sandor L."/>
            <person name="Lipzen A."/>
            <person name="Clum A."/>
            <person name="Barry K."/>
            <person name="Grigoriev I.V."/>
            <person name="Martin F.M."/>
            <person name="Stajich J.E."/>
            <person name="Smith M.E."/>
            <person name="Bonito G."/>
            <person name="Spatafora J.W."/>
        </authorList>
    </citation>
    <scope>NUCLEOTIDE SEQUENCE [LARGE SCALE GENOMIC DNA]</scope>
    <source>
        <strain evidence="1 2">GMNB39</strain>
    </source>
</reference>
<sequence length="73" mass="8227">MAANGVNNAVAQVAFSEKKWVWVEDKEEGYIAGYITSEDKDSDIVEVHLNNNQVDFELCRCALAYITRKGLVF</sequence>
<protein>
    <submittedName>
        <fullName evidence="1">Uncharacterized protein</fullName>
    </submittedName>
</protein>
<evidence type="ECO:0000313" key="2">
    <source>
        <dbReference type="Proteomes" id="UP000268093"/>
    </source>
</evidence>
<dbReference type="EMBL" id="RBNI01004687">
    <property type="protein sequence ID" value="RUP47311.1"/>
    <property type="molecule type" value="Genomic_DNA"/>
</dbReference>
<dbReference type="PROSITE" id="PS51844">
    <property type="entry name" value="SH3_LIKE"/>
    <property type="match status" value="1"/>
</dbReference>
<dbReference type="Proteomes" id="UP000268093">
    <property type="component" value="Unassembled WGS sequence"/>
</dbReference>
<dbReference type="Pfam" id="PF02736">
    <property type="entry name" value="Myosin_N"/>
    <property type="match status" value="1"/>
</dbReference>
<name>A0A433D9K7_9FUNG</name>
<gene>
    <name evidence="1" type="ORF">BC936DRAFT_145865</name>
</gene>